<feature type="transmembrane region" description="Helical" evidence="10">
    <location>
        <begin position="128"/>
        <end position="146"/>
    </location>
</feature>
<dbReference type="PANTHER" id="PTHR48086:SF6">
    <property type="entry name" value="CATION_ACETATE SYMPORTER ACTP"/>
    <property type="match status" value="1"/>
</dbReference>
<feature type="transmembrane region" description="Helical" evidence="10">
    <location>
        <begin position="386"/>
        <end position="404"/>
    </location>
</feature>
<feature type="transmembrane region" description="Helical" evidence="10">
    <location>
        <begin position="250"/>
        <end position="272"/>
    </location>
</feature>
<evidence type="ECO:0000256" key="2">
    <source>
        <dbReference type="ARBA" id="ARBA00006434"/>
    </source>
</evidence>
<feature type="transmembrane region" description="Helical" evidence="10">
    <location>
        <begin position="336"/>
        <end position="365"/>
    </location>
</feature>
<dbReference type="GO" id="GO:0015293">
    <property type="term" value="F:symporter activity"/>
    <property type="evidence" value="ECO:0007669"/>
    <property type="project" value="UniProtKB-KW"/>
</dbReference>
<evidence type="ECO:0000256" key="6">
    <source>
        <dbReference type="ARBA" id="ARBA00022847"/>
    </source>
</evidence>
<dbReference type="InterPro" id="IPR001734">
    <property type="entry name" value="Na/solute_symporter"/>
</dbReference>
<dbReference type="PANTHER" id="PTHR48086">
    <property type="entry name" value="SODIUM/PROLINE SYMPORTER-RELATED"/>
    <property type="match status" value="1"/>
</dbReference>
<evidence type="ECO:0000256" key="7">
    <source>
        <dbReference type="ARBA" id="ARBA00022989"/>
    </source>
</evidence>
<keyword evidence="6" id="KW-0769">Symport</keyword>
<protein>
    <submittedName>
        <fullName evidence="11">Symporter YjcG</fullName>
    </submittedName>
</protein>
<dbReference type="InterPro" id="IPR038377">
    <property type="entry name" value="Na/Glc_symporter_sf"/>
</dbReference>
<dbReference type="EMBL" id="CADCUB010000141">
    <property type="protein sequence ID" value="CAA9349971.1"/>
    <property type="molecule type" value="Genomic_DNA"/>
</dbReference>
<evidence type="ECO:0000256" key="10">
    <source>
        <dbReference type="SAM" id="Phobius"/>
    </source>
</evidence>
<evidence type="ECO:0000256" key="9">
    <source>
        <dbReference type="RuleBase" id="RU362091"/>
    </source>
</evidence>
<name>A0A6J4M4E0_9ACTN</name>
<keyword evidence="4" id="KW-1003">Cell membrane</keyword>
<keyword evidence="3" id="KW-0813">Transport</keyword>
<gene>
    <name evidence="11" type="ORF">AVDCRST_MAG07-2915</name>
</gene>
<dbReference type="AlphaFoldDB" id="A0A6J4M4E0"/>
<accession>A0A6J4M4E0</accession>
<comment type="subcellular location">
    <subcellularLocation>
        <location evidence="1">Cell membrane</location>
        <topology evidence="1">Multi-pass membrane protein</topology>
    </subcellularLocation>
</comment>
<dbReference type="PROSITE" id="PS50283">
    <property type="entry name" value="NA_SOLUT_SYMP_3"/>
    <property type="match status" value="1"/>
</dbReference>
<evidence type="ECO:0000256" key="8">
    <source>
        <dbReference type="ARBA" id="ARBA00023136"/>
    </source>
</evidence>
<dbReference type="GO" id="GO:0006847">
    <property type="term" value="P:plasma membrane acetate transport"/>
    <property type="evidence" value="ECO:0007669"/>
    <property type="project" value="TreeGrafter"/>
</dbReference>
<proteinExistence type="inferred from homology"/>
<dbReference type="GO" id="GO:0015123">
    <property type="term" value="F:acetate transmembrane transporter activity"/>
    <property type="evidence" value="ECO:0007669"/>
    <property type="project" value="TreeGrafter"/>
</dbReference>
<dbReference type="InterPro" id="IPR050277">
    <property type="entry name" value="Sodium:Solute_Symporter"/>
</dbReference>
<keyword evidence="8 10" id="KW-0472">Membrane</keyword>
<feature type="transmembrane region" description="Helical" evidence="10">
    <location>
        <begin position="57"/>
        <end position="80"/>
    </location>
</feature>
<feature type="transmembrane region" description="Helical" evidence="10">
    <location>
        <begin position="86"/>
        <end position="107"/>
    </location>
</feature>
<evidence type="ECO:0000256" key="5">
    <source>
        <dbReference type="ARBA" id="ARBA00022692"/>
    </source>
</evidence>
<organism evidence="11">
    <name type="scientific">uncultured Frankineae bacterium</name>
    <dbReference type="NCBI Taxonomy" id="437475"/>
    <lineage>
        <taxon>Bacteria</taxon>
        <taxon>Bacillati</taxon>
        <taxon>Actinomycetota</taxon>
        <taxon>Actinomycetes</taxon>
        <taxon>Frankiales</taxon>
        <taxon>environmental samples</taxon>
    </lineage>
</organism>
<feature type="non-terminal residue" evidence="11">
    <location>
        <position position="449"/>
    </location>
</feature>
<feature type="transmembrane region" description="Helical" evidence="10">
    <location>
        <begin position="16"/>
        <end position="36"/>
    </location>
</feature>
<reference evidence="11" key="1">
    <citation type="submission" date="2020-02" db="EMBL/GenBank/DDBJ databases">
        <authorList>
            <person name="Meier V. D."/>
        </authorList>
    </citation>
    <scope>NUCLEOTIDE SEQUENCE</scope>
    <source>
        <strain evidence="11">AVDCRST_MAG07</strain>
    </source>
</reference>
<evidence type="ECO:0000256" key="1">
    <source>
        <dbReference type="ARBA" id="ARBA00004651"/>
    </source>
</evidence>
<comment type="similarity">
    <text evidence="2 9">Belongs to the sodium:solute symporter (SSF) (TC 2.A.21) family.</text>
</comment>
<dbReference type="CDD" id="cd11480">
    <property type="entry name" value="SLC5sbd_u4"/>
    <property type="match status" value="1"/>
</dbReference>
<dbReference type="Gene3D" id="1.20.1730.10">
    <property type="entry name" value="Sodium/glucose cotransporter"/>
    <property type="match status" value="1"/>
</dbReference>
<feature type="transmembrane region" description="Helical" evidence="10">
    <location>
        <begin position="166"/>
        <end position="186"/>
    </location>
</feature>
<feature type="transmembrane region" description="Helical" evidence="10">
    <location>
        <begin position="198"/>
        <end position="218"/>
    </location>
</feature>
<dbReference type="Pfam" id="PF00474">
    <property type="entry name" value="SSF"/>
    <property type="match status" value="1"/>
</dbReference>
<evidence type="ECO:0000256" key="4">
    <source>
        <dbReference type="ARBA" id="ARBA00022475"/>
    </source>
</evidence>
<keyword evidence="5 10" id="KW-0812">Transmembrane</keyword>
<feature type="transmembrane region" description="Helical" evidence="10">
    <location>
        <begin position="410"/>
        <end position="434"/>
    </location>
</feature>
<feature type="transmembrane region" description="Helical" evidence="10">
    <location>
        <begin position="284"/>
        <end position="306"/>
    </location>
</feature>
<evidence type="ECO:0000256" key="3">
    <source>
        <dbReference type="ARBA" id="ARBA00022448"/>
    </source>
</evidence>
<evidence type="ECO:0000313" key="11">
    <source>
        <dbReference type="EMBL" id="CAA9349971.1"/>
    </source>
</evidence>
<dbReference type="GO" id="GO:0005886">
    <property type="term" value="C:plasma membrane"/>
    <property type="evidence" value="ECO:0007669"/>
    <property type="project" value="UniProtKB-SubCell"/>
</dbReference>
<keyword evidence="7 10" id="KW-1133">Transmembrane helix</keyword>
<sequence length="449" mass="46551">MSVLAQESAAVGSPTLNIAIFMAFVVVTLALVIRASKTNKSAADMYTAGAAFSGRQNGVAISGDYLSAASFLGIAGAIALTGYDGFLYSIGFLVAWLIALLLVAELLRNTGRFTMADVLAFRMRERPVRMAAATSTLVVSFFYLLAQMAGAGGLVALLLNIQDRGGQSLIIAVVGILMIVYVLVGGMKGTTYVQIIKAVLLISGAALMSFWVLTQFSFNFSEMLGQGAAAGASLDPGAAYGANNTSKLNFISLALALVLGTAGLPHILMRFYTVPTAKEARRSVVWAIWLIGLFYLFTLTLGYGAAALVGPERIAAAPGAANSAAPLLAYELGGTLLLGVISAVAFATILAVVAGLTITASASFAHDIYAQVIKRGNPPPGAEVRVARIAALVVGAVAILGGIAANGQNIAFLVALAFAVAASANLPTILYSLFWKRFNTRGCLWSIYG</sequence>